<evidence type="ECO:0000256" key="7">
    <source>
        <dbReference type="ARBA" id="ARBA00023136"/>
    </source>
</evidence>
<feature type="transmembrane region" description="Helical" evidence="9">
    <location>
        <begin position="205"/>
        <end position="226"/>
    </location>
</feature>
<keyword evidence="4 9" id="KW-0812">Transmembrane</keyword>
<feature type="transmembrane region" description="Helical" evidence="9">
    <location>
        <begin position="511"/>
        <end position="536"/>
    </location>
</feature>
<dbReference type="OrthoDB" id="655540at2759"/>
<organism evidence="11">
    <name type="scientific">Absidia glauca</name>
    <name type="common">Pin mould</name>
    <dbReference type="NCBI Taxonomy" id="4829"/>
    <lineage>
        <taxon>Eukaryota</taxon>
        <taxon>Fungi</taxon>
        <taxon>Fungi incertae sedis</taxon>
        <taxon>Mucoromycota</taxon>
        <taxon>Mucoromycotina</taxon>
        <taxon>Mucoromycetes</taxon>
        <taxon>Mucorales</taxon>
        <taxon>Cunninghamellaceae</taxon>
        <taxon>Absidia</taxon>
    </lineage>
</organism>
<feature type="domain" description="Amino acid transporter transmembrane" evidence="10">
    <location>
        <begin position="173"/>
        <end position="566"/>
    </location>
</feature>
<gene>
    <name evidence="11" type="primary">ABSGL_03798.1 scaffold 4673</name>
</gene>
<name>A0A163KTG9_ABSGL</name>
<dbReference type="Proteomes" id="UP000078561">
    <property type="component" value="Unassembled WGS sequence"/>
</dbReference>
<comment type="subcellular location">
    <subcellularLocation>
        <location evidence="1">Membrane</location>
        <topology evidence="1">Multi-pass membrane protein</topology>
    </subcellularLocation>
</comment>
<keyword evidence="6 9" id="KW-1133">Transmembrane helix</keyword>
<dbReference type="AlphaFoldDB" id="A0A163KTG9"/>
<evidence type="ECO:0000256" key="2">
    <source>
        <dbReference type="ARBA" id="ARBA00008066"/>
    </source>
</evidence>
<evidence type="ECO:0000256" key="8">
    <source>
        <dbReference type="SAM" id="MobiDB-lite"/>
    </source>
</evidence>
<evidence type="ECO:0000313" key="12">
    <source>
        <dbReference type="Proteomes" id="UP000078561"/>
    </source>
</evidence>
<dbReference type="OMA" id="CAPEREI"/>
<dbReference type="Pfam" id="PF01490">
    <property type="entry name" value="Aa_trans"/>
    <property type="match status" value="1"/>
</dbReference>
<feature type="transmembrane region" description="Helical" evidence="9">
    <location>
        <begin position="180"/>
        <end position="199"/>
    </location>
</feature>
<evidence type="ECO:0000256" key="4">
    <source>
        <dbReference type="ARBA" id="ARBA00022692"/>
    </source>
</evidence>
<protein>
    <recommendedName>
        <fullName evidence="10">Amino acid transporter transmembrane domain-containing protein</fullName>
    </recommendedName>
</protein>
<evidence type="ECO:0000256" key="5">
    <source>
        <dbReference type="ARBA" id="ARBA00022970"/>
    </source>
</evidence>
<feature type="transmembrane region" description="Helical" evidence="9">
    <location>
        <begin position="312"/>
        <end position="331"/>
    </location>
</feature>
<accession>A0A163KTG9</accession>
<feature type="transmembrane region" description="Helical" evidence="9">
    <location>
        <begin position="254"/>
        <end position="277"/>
    </location>
</feature>
<proteinExistence type="inferred from homology"/>
<keyword evidence="7 9" id="KW-0472">Membrane</keyword>
<feature type="transmembrane region" description="Helical" evidence="9">
    <location>
        <begin position="548"/>
        <end position="566"/>
    </location>
</feature>
<dbReference type="PANTHER" id="PTHR22950">
    <property type="entry name" value="AMINO ACID TRANSPORTER"/>
    <property type="match status" value="1"/>
</dbReference>
<feature type="compositionally biased region" description="Polar residues" evidence="8">
    <location>
        <begin position="25"/>
        <end position="35"/>
    </location>
</feature>
<keyword evidence="3" id="KW-0813">Transport</keyword>
<dbReference type="EMBL" id="LT552062">
    <property type="protein sequence ID" value="SAL98269.1"/>
    <property type="molecule type" value="Genomic_DNA"/>
</dbReference>
<dbReference type="STRING" id="4829.A0A163KTG9"/>
<evidence type="ECO:0000313" key="11">
    <source>
        <dbReference type="EMBL" id="SAL98269.1"/>
    </source>
</evidence>
<keyword evidence="12" id="KW-1185">Reference proteome</keyword>
<evidence type="ECO:0000256" key="3">
    <source>
        <dbReference type="ARBA" id="ARBA00022448"/>
    </source>
</evidence>
<evidence type="ECO:0000259" key="10">
    <source>
        <dbReference type="Pfam" id="PF01490"/>
    </source>
</evidence>
<evidence type="ECO:0000256" key="1">
    <source>
        <dbReference type="ARBA" id="ARBA00004141"/>
    </source>
</evidence>
<keyword evidence="5" id="KW-0029">Amino-acid transport</keyword>
<feature type="transmembrane region" description="Helical" evidence="9">
    <location>
        <begin position="484"/>
        <end position="504"/>
    </location>
</feature>
<feature type="transmembrane region" description="Helical" evidence="9">
    <location>
        <begin position="358"/>
        <end position="377"/>
    </location>
</feature>
<comment type="similarity">
    <text evidence="2">Belongs to the amino acid/polyamine transporter 2 family.</text>
</comment>
<feature type="region of interest" description="Disordered" evidence="8">
    <location>
        <begin position="25"/>
        <end position="56"/>
    </location>
</feature>
<evidence type="ECO:0000256" key="6">
    <source>
        <dbReference type="ARBA" id="ARBA00022989"/>
    </source>
</evidence>
<reference evidence="11" key="1">
    <citation type="submission" date="2016-04" db="EMBL/GenBank/DDBJ databases">
        <authorList>
            <person name="Evans L.H."/>
            <person name="Alamgir A."/>
            <person name="Owens N."/>
            <person name="Weber N.D."/>
            <person name="Virtaneva K."/>
            <person name="Barbian K."/>
            <person name="Babar A."/>
            <person name="Rosenke K."/>
        </authorList>
    </citation>
    <scope>NUCLEOTIDE SEQUENCE [LARGE SCALE GENOMIC DNA]</scope>
    <source>
        <strain evidence="11">CBS 101.48</strain>
    </source>
</reference>
<dbReference type="GO" id="GO:0015179">
    <property type="term" value="F:L-amino acid transmembrane transporter activity"/>
    <property type="evidence" value="ECO:0007669"/>
    <property type="project" value="TreeGrafter"/>
</dbReference>
<dbReference type="PANTHER" id="PTHR22950:SF692">
    <property type="entry name" value="TRANSMEMBRANE AMINO ACID TRANSPORTER FAMILY PROTEIN"/>
    <property type="match status" value="1"/>
</dbReference>
<dbReference type="InParanoid" id="A0A163KTG9"/>
<feature type="transmembrane region" description="Helical" evidence="9">
    <location>
        <begin position="389"/>
        <end position="412"/>
    </location>
</feature>
<dbReference type="InterPro" id="IPR013057">
    <property type="entry name" value="AA_transpt_TM"/>
</dbReference>
<feature type="transmembrane region" description="Helical" evidence="9">
    <location>
        <begin position="289"/>
        <end position="305"/>
    </location>
</feature>
<sequence length="567" mass="61987">MDIPKQNSRTSEEGVPRIRNIHPSQLSYGATSSGHQDAHGYHDEDDPTGLTRSITGGSFSDRLGSFMTSYSKTSMNFMAENLSVPHSSSLEDYMSSYSGYRPLSHDGQQSVLTRYETTKSNYSHFERPSVYFSQLDQVLSRHSTVADVQSLLAAHYEDSTSSTTMAPAAPAKKSSFAQSIFNSINILMGIGIIALPMGFKCAGWVVGILVFVFCLGLTNYTAKLLAKCLDTDPDSRTYGDLGALTFGLRGRVGVTLLFITELITSSVALVVLLGDGIDSLFPGFTDEQIRVISFFILTPMLFLPVRHLSYTSLLGIISAFSILGVVVVDGVSKPDAPGSLITPADTSVWPVDLAKMPLSFGLIMCSFAGAAVFPSVYRDMANPKQYNVMVNYSYLATALIYFGVASSGYIMFGSKTMQEITQNLVTIPEYNQVLNRLAVWLIAINPIAKYGLTLNPVNLTWQLWLYRTPKMEQWCLDHAWVEPLVSVIGKMIVSAGIVYLAYVIPGFDKIMGLLGAFFSFVISGIFPLICHLYLFGDSLSFGAKLLDYTLLVIATLMATSGTIVSFM</sequence>
<evidence type="ECO:0000256" key="9">
    <source>
        <dbReference type="SAM" id="Phobius"/>
    </source>
</evidence>
<dbReference type="GO" id="GO:0005774">
    <property type="term" value="C:vacuolar membrane"/>
    <property type="evidence" value="ECO:0007669"/>
    <property type="project" value="TreeGrafter"/>
</dbReference>